<dbReference type="CDD" id="cd00495">
    <property type="entry name" value="Ribosomal_L25_TL5_CTC"/>
    <property type="match status" value="1"/>
</dbReference>
<evidence type="ECO:0000259" key="7">
    <source>
        <dbReference type="Pfam" id="PF14693"/>
    </source>
</evidence>
<feature type="domain" description="Large ribosomal subunit protein bL25 L25" evidence="6">
    <location>
        <begin position="9"/>
        <end position="90"/>
    </location>
</feature>
<dbReference type="InterPro" id="IPR001021">
    <property type="entry name" value="Ribosomal_bL25_long"/>
</dbReference>
<keyword evidence="2 5" id="KW-0694">RNA-binding</keyword>
<dbReference type="InterPro" id="IPR029751">
    <property type="entry name" value="Ribosomal_L25_dom"/>
</dbReference>
<gene>
    <name evidence="5" type="primary">rplY</name>
    <name evidence="5" type="synonym">ctc</name>
    <name evidence="8" type="ORF">GCM10023189_56600</name>
</gene>
<dbReference type="InterPro" id="IPR020057">
    <property type="entry name" value="Ribosomal_bL25_b-dom"/>
</dbReference>
<organism evidence="8 9">
    <name type="scientific">Nibrella saemangeumensis</name>
    <dbReference type="NCBI Taxonomy" id="1084526"/>
    <lineage>
        <taxon>Bacteria</taxon>
        <taxon>Pseudomonadati</taxon>
        <taxon>Bacteroidota</taxon>
        <taxon>Cytophagia</taxon>
        <taxon>Cytophagales</taxon>
        <taxon>Spirosomataceae</taxon>
        <taxon>Nibrella</taxon>
    </lineage>
</organism>
<dbReference type="Gene3D" id="2.170.120.20">
    <property type="entry name" value="Ribosomal protein L25, beta domain"/>
    <property type="match status" value="1"/>
</dbReference>
<keyword evidence="4 5" id="KW-0687">Ribonucleoprotein</keyword>
<sequence length="187" mass="20564">MKKLEIVGYKRANLGKSESQAVRAEGNVPCVLYGGQDQVHFYAPNILFRDLLYTPDVYEVTLNIEGDEYRAVLQDTQFHPVSDALLHADFLQIVDGKDLKVAVPVRLVGTAPGVQKGGKLVTRVRKLRVVGPAENIPDYIDVDVSGLDLGKSVRVNQIKVEGITLLESMSNPVATIEIPRSLRGQVK</sequence>
<keyword evidence="9" id="KW-1185">Reference proteome</keyword>
<evidence type="ECO:0000256" key="5">
    <source>
        <dbReference type="HAMAP-Rule" id="MF_01334"/>
    </source>
</evidence>
<dbReference type="InterPro" id="IPR011035">
    <property type="entry name" value="Ribosomal_bL25/Gln-tRNA_synth"/>
</dbReference>
<dbReference type="PANTHER" id="PTHR33284">
    <property type="entry name" value="RIBOSOMAL PROTEIN L25/GLN-TRNA SYNTHETASE, ANTI-CODON-BINDING DOMAIN-CONTAINING PROTEIN"/>
    <property type="match status" value="1"/>
</dbReference>
<keyword evidence="1 5" id="KW-0699">rRNA-binding</keyword>
<reference evidence="9" key="1">
    <citation type="journal article" date="2019" name="Int. J. Syst. Evol. Microbiol.">
        <title>The Global Catalogue of Microorganisms (GCM) 10K type strain sequencing project: providing services to taxonomists for standard genome sequencing and annotation.</title>
        <authorList>
            <consortium name="The Broad Institute Genomics Platform"/>
            <consortium name="The Broad Institute Genome Sequencing Center for Infectious Disease"/>
            <person name="Wu L."/>
            <person name="Ma J."/>
        </authorList>
    </citation>
    <scope>NUCLEOTIDE SEQUENCE [LARGE SCALE GENOMIC DNA]</scope>
    <source>
        <strain evidence="9">JCM 17927</strain>
    </source>
</reference>
<comment type="function">
    <text evidence="5">This is one of the proteins that binds to the 5S RNA in the ribosome where it forms part of the central protuberance.</text>
</comment>
<evidence type="ECO:0000313" key="8">
    <source>
        <dbReference type="EMBL" id="GAA4469495.1"/>
    </source>
</evidence>
<comment type="similarity">
    <text evidence="5">Belongs to the bacterial ribosomal protein bL25 family. CTC subfamily.</text>
</comment>
<dbReference type="Gene3D" id="2.40.240.10">
    <property type="entry name" value="Ribosomal Protein L25, Chain P"/>
    <property type="match status" value="1"/>
</dbReference>
<dbReference type="HAMAP" id="MF_01334">
    <property type="entry name" value="Ribosomal_bL25_CTC"/>
    <property type="match status" value="1"/>
</dbReference>
<dbReference type="InterPro" id="IPR020056">
    <property type="entry name" value="Rbsml_bL25/Gln-tRNA_synth_N"/>
</dbReference>
<dbReference type="Pfam" id="PF14693">
    <property type="entry name" value="Ribosomal_TL5_C"/>
    <property type="match status" value="1"/>
</dbReference>
<keyword evidence="3 5" id="KW-0689">Ribosomal protein</keyword>
<dbReference type="RefSeq" id="WP_345249549.1">
    <property type="nucleotide sequence ID" value="NZ_BAABHD010000084.1"/>
</dbReference>
<proteinExistence type="inferred from homology"/>
<evidence type="ECO:0000256" key="2">
    <source>
        <dbReference type="ARBA" id="ARBA00022884"/>
    </source>
</evidence>
<comment type="subunit">
    <text evidence="5">Part of the 50S ribosomal subunit; part of the 5S rRNA/L5/L18/L25 subcomplex. Contacts the 5S rRNA. Binds to the 5S rRNA independently of L5 and L18.</text>
</comment>
<dbReference type="InterPro" id="IPR020930">
    <property type="entry name" value="Ribosomal_uL5_bac-type"/>
</dbReference>
<dbReference type="NCBIfam" id="NF004132">
    <property type="entry name" value="PRK05618.2-2"/>
    <property type="match status" value="1"/>
</dbReference>
<dbReference type="NCBIfam" id="TIGR00731">
    <property type="entry name" value="bL25_bact_ctc"/>
    <property type="match status" value="1"/>
</dbReference>
<evidence type="ECO:0000313" key="9">
    <source>
        <dbReference type="Proteomes" id="UP001501175"/>
    </source>
</evidence>
<comment type="caution">
    <text evidence="8">The sequence shown here is derived from an EMBL/GenBank/DDBJ whole genome shotgun (WGS) entry which is preliminary data.</text>
</comment>
<dbReference type="GO" id="GO:0005840">
    <property type="term" value="C:ribosome"/>
    <property type="evidence" value="ECO:0007669"/>
    <property type="project" value="UniProtKB-KW"/>
</dbReference>
<name>A0ABP8NM57_9BACT</name>
<evidence type="ECO:0000256" key="3">
    <source>
        <dbReference type="ARBA" id="ARBA00022980"/>
    </source>
</evidence>
<evidence type="ECO:0000256" key="4">
    <source>
        <dbReference type="ARBA" id="ARBA00023274"/>
    </source>
</evidence>
<accession>A0ABP8NM57</accession>
<dbReference type="InterPro" id="IPR037121">
    <property type="entry name" value="Ribosomal_bL25_C"/>
</dbReference>
<dbReference type="Proteomes" id="UP001501175">
    <property type="component" value="Unassembled WGS sequence"/>
</dbReference>
<dbReference type="PANTHER" id="PTHR33284:SF1">
    <property type="entry name" value="RIBOSOMAL PROTEIN L25_GLN-TRNA SYNTHETASE, ANTI-CODON-BINDING DOMAIN-CONTAINING PROTEIN"/>
    <property type="match status" value="1"/>
</dbReference>
<dbReference type="Pfam" id="PF01386">
    <property type="entry name" value="Ribosomal_L25p"/>
    <property type="match status" value="1"/>
</dbReference>
<dbReference type="EMBL" id="BAABHD010000084">
    <property type="protein sequence ID" value="GAA4469495.1"/>
    <property type="molecule type" value="Genomic_DNA"/>
</dbReference>
<protein>
    <recommendedName>
        <fullName evidence="5">Large ribosomal subunit protein bL25</fullName>
    </recommendedName>
    <alternativeName>
        <fullName evidence="5">General stress protein CTC</fullName>
    </alternativeName>
</protein>
<evidence type="ECO:0000259" key="6">
    <source>
        <dbReference type="Pfam" id="PF01386"/>
    </source>
</evidence>
<feature type="domain" description="Large ribosomal subunit protein bL25 beta" evidence="7">
    <location>
        <begin position="99"/>
        <end position="180"/>
    </location>
</feature>
<dbReference type="SUPFAM" id="SSF50715">
    <property type="entry name" value="Ribosomal protein L25-like"/>
    <property type="match status" value="1"/>
</dbReference>
<evidence type="ECO:0000256" key="1">
    <source>
        <dbReference type="ARBA" id="ARBA00022730"/>
    </source>
</evidence>